<gene>
    <name evidence="2" type="ORF">BOCO_1117</name>
</gene>
<dbReference type="AlphaFoldDB" id="A0A261EQC8"/>
<accession>A0A261EQC8</accession>
<comment type="caution">
    <text evidence="2">The sequence shown here is derived from an EMBL/GenBank/DDBJ whole genome shotgun (WGS) entry which is preliminary data.</text>
</comment>
<dbReference type="RefSeq" id="WP_094723133.1">
    <property type="nucleotide sequence ID" value="NZ_MWWS01000006.1"/>
</dbReference>
<dbReference type="PANTHER" id="PTHR11614">
    <property type="entry name" value="PHOSPHOLIPASE-RELATED"/>
    <property type="match status" value="1"/>
</dbReference>
<dbReference type="InterPro" id="IPR051044">
    <property type="entry name" value="MAG_DAG_Lipase"/>
</dbReference>
<keyword evidence="3" id="KW-1185">Reference proteome</keyword>
<dbReference type="SUPFAM" id="SSF53474">
    <property type="entry name" value="alpha/beta-Hydrolases"/>
    <property type="match status" value="1"/>
</dbReference>
<sequence>MEFDLIDEGSYEQIMQQTVLPALEHCKREGWIRSYNPDVGQSSSTHKAAVHAAGAGLGNFHYICYESARFDELAMPGSQGRHQGLVIISHGFTEFAGKYTEMAWYFLLAGYTVCIIEYWGHGLSGRGISDPNLVWVDSYKRYVEDLAVFCQEMEAAYAGDQQVCLYAHSMGGGIAASLMETHPTLIDRAVLSSPMIAPQTGVPLRFASAVLDAACAMGMGQQKVPGHHRFKPEFDPHSVGKASPARMKWIHGQRLACSEYQTSAATYGWVQQAIALSRSILKKGLCEQVEASTLLFQAGSDSFVLPGPQERFVEQVKAGGCDINFVRIAHASHELYTMPNEILGPYVNRILDFFAQTETFSAGN</sequence>
<dbReference type="InterPro" id="IPR022742">
    <property type="entry name" value="Hydrolase_4"/>
</dbReference>
<evidence type="ECO:0000259" key="1">
    <source>
        <dbReference type="Pfam" id="PF12146"/>
    </source>
</evidence>
<evidence type="ECO:0000313" key="2">
    <source>
        <dbReference type="EMBL" id="OZG49057.1"/>
    </source>
</evidence>
<dbReference type="Pfam" id="PF12146">
    <property type="entry name" value="Hydrolase_4"/>
    <property type="match status" value="1"/>
</dbReference>
<dbReference type="Gene3D" id="3.40.50.1820">
    <property type="entry name" value="alpha/beta hydrolase"/>
    <property type="match status" value="1"/>
</dbReference>
<feature type="domain" description="Serine aminopeptidase S33" evidence="1">
    <location>
        <begin position="81"/>
        <end position="336"/>
    </location>
</feature>
<dbReference type="InterPro" id="IPR029058">
    <property type="entry name" value="AB_hydrolase_fold"/>
</dbReference>
<name>A0A261EQC8_9BIFI</name>
<dbReference type="EMBL" id="MWWS01000006">
    <property type="protein sequence ID" value="OZG49057.1"/>
    <property type="molecule type" value="Genomic_DNA"/>
</dbReference>
<dbReference type="Proteomes" id="UP000216004">
    <property type="component" value="Unassembled WGS sequence"/>
</dbReference>
<dbReference type="OrthoDB" id="9806902at2"/>
<evidence type="ECO:0000313" key="3">
    <source>
        <dbReference type="Proteomes" id="UP000216004"/>
    </source>
</evidence>
<organism evidence="2 3">
    <name type="scientific">Bombiscardovia coagulans</name>
    <dbReference type="NCBI Taxonomy" id="686666"/>
    <lineage>
        <taxon>Bacteria</taxon>
        <taxon>Bacillati</taxon>
        <taxon>Actinomycetota</taxon>
        <taxon>Actinomycetes</taxon>
        <taxon>Bifidobacteriales</taxon>
        <taxon>Bifidobacteriaceae</taxon>
        <taxon>Bombiscardovia</taxon>
    </lineage>
</organism>
<reference evidence="2 3" key="1">
    <citation type="journal article" date="2017" name="BMC Genomics">
        <title>Comparative genomic and phylogenomic analyses of the Bifidobacteriaceae family.</title>
        <authorList>
            <person name="Lugli G.A."/>
            <person name="Milani C."/>
            <person name="Turroni F."/>
            <person name="Duranti S."/>
            <person name="Mancabelli L."/>
            <person name="Mangifesta M."/>
            <person name="Ferrario C."/>
            <person name="Modesto M."/>
            <person name="Mattarelli P."/>
            <person name="Jiri K."/>
            <person name="van Sinderen D."/>
            <person name="Ventura M."/>
        </authorList>
    </citation>
    <scope>NUCLEOTIDE SEQUENCE [LARGE SCALE GENOMIC DNA]</scope>
    <source>
        <strain evidence="2 3">DSM 22924</strain>
    </source>
</reference>
<protein>
    <submittedName>
        <fullName evidence="2">Lysophospholipase</fullName>
    </submittedName>
</protein>
<proteinExistence type="predicted"/>